<evidence type="ECO:0000313" key="1">
    <source>
        <dbReference type="EMBL" id="MBR0653022.1"/>
    </source>
</evidence>
<sequence length="48" mass="5128">MTDPLPDRLPCSMRAGLRLDVRCTGGRSAVCRRAGWAARGVETARVAA</sequence>
<dbReference type="EMBL" id="JAAEDI010000038">
    <property type="protein sequence ID" value="MBR0653022.1"/>
    <property type="molecule type" value="Genomic_DNA"/>
</dbReference>
<keyword evidence="2" id="KW-1185">Reference proteome</keyword>
<dbReference type="Proteomes" id="UP000698752">
    <property type="component" value="Unassembled WGS sequence"/>
</dbReference>
<proteinExistence type="predicted"/>
<protein>
    <submittedName>
        <fullName evidence="1">Uncharacterized protein</fullName>
    </submittedName>
</protein>
<reference evidence="2" key="1">
    <citation type="journal article" date="2021" name="Syst. Appl. Microbiol.">
        <title>Roseomonas hellenica sp. nov., isolated from roots of wild-growing Alkanna tinctoria.</title>
        <authorList>
            <person name="Rat A."/>
            <person name="Naranjo H.D."/>
            <person name="Lebbe L."/>
            <person name="Cnockaert M."/>
            <person name="Krigas N."/>
            <person name="Grigoriadou K."/>
            <person name="Maloupa E."/>
            <person name="Willems A."/>
        </authorList>
    </citation>
    <scope>NUCLEOTIDE SEQUENCE [LARGE SCALE GENOMIC DNA]</scope>
    <source>
        <strain evidence="2">LMG 31159</strain>
    </source>
</reference>
<organism evidence="1 2">
    <name type="scientific">Neoroseomonas terrae</name>
    <dbReference type="NCBI Taxonomy" id="424799"/>
    <lineage>
        <taxon>Bacteria</taxon>
        <taxon>Pseudomonadati</taxon>
        <taxon>Pseudomonadota</taxon>
        <taxon>Alphaproteobacteria</taxon>
        <taxon>Acetobacterales</taxon>
        <taxon>Acetobacteraceae</taxon>
        <taxon>Neoroseomonas</taxon>
    </lineage>
</organism>
<evidence type="ECO:0000313" key="2">
    <source>
        <dbReference type="Proteomes" id="UP000698752"/>
    </source>
</evidence>
<gene>
    <name evidence="1" type="ORF">GXW78_25425</name>
</gene>
<comment type="caution">
    <text evidence="1">The sequence shown here is derived from an EMBL/GenBank/DDBJ whole genome shotgun (WGS) entry which is preliminary data.</text>
</comment>
<accession>A0ABS5EQX1</accession>
<name>A0ABS5EQX1_9PROT</name>
<feature type="non-terminal residue" evidence="1">
    <location>
        <position position="48"/>
    </location>
</feature>